<dbReference type="UniPathway" id="UPA00034">
    <property type="reaction ID" value="UER00017"/>
</dbReference>
<dbReference type="PIRSF" id="PIRSF001365">
    <property type="entry name" value="DHDPS"/>
    <property type="match status" value="1"/>
</dbReference>
<evidence type="ECO:0000256" key="9">
    <source>
        <dbReference type="ARBA" id="ARBA00023270"/>
    </source>
</evidence>
<evidence type="ECO:0000256" key="4">
    <source>
        <dbReference type="ARBA" id="ARBA00022490"/>
    </source>
</evidence>
<dbReference type="GO" id="GO:0008840">
    <property type="term" value="F:4-hydroxy-tetrahydrodipicolinate synthase activity"/>
    <property type="evidence" value="ECO:0007669"/>
    <property type="project" value="UniProtKB-EC"/>
</dbReference>
<evidence type="ECO:0000256" key="7">
    <source>
        <dbReference type="ARBA" id="ARBA00023154"/>
    </source>
</evidence>
<dbReference type="SMART" id="SM01130">
    <property type="entry name" value="DHDPS"/>
    <property type="match status" value="1"/>
</dbReference>
<dbReference type="Pfam" id="PF00701">
    <property type="entry name" value="DHDPS"/>
    <property type="match status" value="1"/>
</dbReference>
<dbReference type="InterPro" id="IPR013785">
    <property type="entry name" value="Aldolase_TIM"/>
</dbReference>
<evidence type="ECO:0000256" key="5">
    <source>
        <dbReference type="ARBA" id="ARBA00022605"/>
    </source>
</evidence>
<dbReference type="GO" id="GO:0019877">
    <property type="term" value="P:diaminopimelate biosynthetic process"/>
    <property type="evidence" value="ECO:0007669"/>
    <property type="project" value="UniProtKB-KW"/>
</dbReference>
<proteinExistence type="inferred from homology"/>
<dbReference type="EMBL" id="UINC01006322">
    <property type="protein sequence ID" value="SVA26843.1"/>
    <property type="molecule type" value="Genomic_DNA"/>
</dbReference>
<dbReference type="Gene3D" id="3.20.20.70">
    <property type="entry name" value="Aldolase class I"/>
    <property type="match status" value="1"/>
</dbReference>
<evidence type="ECO:0000256" key="3">
    <source>
        <dbReference type="ARBA" id="ARBA00012086"/>
    </source>
</evidence>
<dbReference type="PROSITE" id="PS00665">
    <property type="entry name" value="DHDPS_1"/>
    <property type="match status" value="1"/>
</dbReference>
<reference evidence="11" key="1">
    <citation type="submission" date="2018-05" db="EMBL/GenBank/DDBJ databases">
        <authorList>
            <person name="Lanie J.A."/>
            <person name="Ng W.-L."/>
            <person name="Kazmierczak K.M."/>
            <person name="Andrzejewski T.M."/>
            <person name="Davidsen T.M."/>
            <person name="Wayne K.J."/>
            <person name="Tettelin H."/>
            <person name="Glass J.I."/>
            <person name="Rusch D."/>
            <person name="Podicherti R."/>
            <person name="Tsui H.-C.T."/>
            <person name="Winkler M.E."/>
        </authorList>
    </citation>
    <scope>NUCLEOTIDE SEQUENCE</scope>
</reference>
<keyword evidence="5" id="KW-0028">Amino-acid biosynthesis</keyword>
<accession>A0A381UJ90</accession>
<dbReference type="CDD" id="cd00950">
    <property type="entry name" value="DHDPS"/>
    <property type="match status" value="1"/>
</dbReference>
<dbReference type="GO" id="GO:0005829">
    <property type="term" value="C:cytosol"/>
    <property type="evidence" value="ECO:0007669"/>
    <property type="project" value="TreeGrafter"/>
</dbReference>
<dbReference type="InterPro" id="IPR020624">
    <property type="entry name" value="Schiff_base-form_aldolases_CS"/>
</dbReference>
<comment type="pathway">
    <text evidence="2">Amino-acid biosynthesis; L-lysine biosynthesis via DAP pathway; (S)-tetrahydrodipicolinate from L-aspartate: step 3/4.</text>
</comment>
<evidence type="ECO:0000256" key="2">
    <source>
        <dbReference type="ARBA" id="ARBA00005120"/>
    </source>
</evidence>
<dbReference type="InterPro" id="IPR005263">
    <property type="entry name" value="DapA"/>
</dbReference>
<protein>
    <recommendedName>
        <fullName evidence="3">4-hydroxy-tetrahydrodipicolinate synthase</fullName>
        <ecNumber evidence="3">4.3.3.7</ecNumber>
    </recommendedName>
</protein>
<dbReference type="InterPro" id="IPR020625">
    <property type="entry name" value="Schiff_base-form_aldolases_AS"/>
</dbReference>
<keyword evidence="9" id="KW-0704">Schiff base</keyword>
<keyword evidence="8" id="KW-0456">Lyase</keyword>
<keyword evidence="7" id="KW-0457">Lysine biosynthesis</keyword>
<evidence type="ECO:0000313" key="11">
    <source>
        <dbReference type="EMBL" id="SVA26843.1"/>
    </source>
</evidence>
<dbReference type="PROSITE" id="PS00666">
    <property type="entry name" value="DHDPS_2"/>
    <property type="match status" value="1"/>
</dbReference>
<dbReference type="PANTHER" id="PTHR12128">
    <property type="entry name" value="DIHYDRODIPICOLINATE SYNTHASE"/>
    <property type="match status" value="1"/>
</dbReference>
<evidence type="ECO:0000256" key="6">
    <source>
        <dbReference type="ARBA" id="ARBA00022915"/>
    </source>
</evidence>
<dbReference type="EC" id="4.3.3.7" evidence="3"/>
<gene>
    <name evidence="11" type="ORF">METZ01_LOCUS79697</name>
</gene>
<dbReference type="NCBIfam" id="TIGR00674">
    <property type="entry name" value="dapA"/>
    <property type="match status" value="1"/>
</dbReference>
<evidence type="ECO:0000256" key="10">
    <source>
        <dbReference type="ARBA" id="ARBA00047836"/>
    </source>
</evidence>
<evidence type="ECO:0000256" key="1">
    <source>
        <dbReference type="ARBA" id="ARBA00003294"/>
    </source>
</evidence>
<keyword evidence="4" id="KW-0963">Cytoplasm</keyword>
<keyword evidence="6" id="KW-0220">Diaminopimelate biosynthesis</keyword>
<dbReference type="HAMAP" id="MF_00418">
    <property type="entry name" value="DapA"/>
    <property type="match status" value="1"/>
</dbReference>
<dbReference type="InterPro" id="IPR002220">
    <property type="entry name" value="DapA-like"/>
</dbReference>
<dbReference type="PANTHER" id="PTHR12128:SF66">
    <property type="entry name" value="4-HYDROXY-2-OXOGLUTARATE ALDOLASE, MITOCHONDRIAL"/>
    <property type="match status" value="1"/>
</dbReference>
<dbReference type="PRINTS" id="PR00146">
    <property type="entry name" value="DHPICSNTHASE"/>
</dbReference>
<dbReference type="AlphaFoldDB" id="A0A381UJ90"/>
<sequence>MADFGRLLTAMITPFDSDGNINFPQARKLAKGLVASGTDGLVIGGTTGESPSMSDDEKVQLFAEVKEAVGDTATVIAGTTDNNHRKSVELSIEAEKVGADGLLLTVPAYNKPTQEGLYQNFKSIAEATSLPGLLYNVPSRTALNMTTETTLRLAEIDNIVGVKEASSDYVQITNIIDKAPDGFRVWSGNDDETFPIMCVGGHGVVSVAANLYGNQIKTMMGLILEGNIESAASEHKRLLPIFKALFWVTNPIPIKYAANRAGFNAGPNRLPLCDPDEDFVSTFNPVMDKYDVDLPIS</sequence>
<evidence type="ECO:0000256" key="8">
    <source>
        <dbReference type="ARBA" id="ARBA00023239"/>
    </source>
</evidence>
<dbReference type="GO" id="GO:0009089">
    <property type="term" value="P:lysine biosynthetic process via diaminopimelate"/>
    <property type="evidence" value="ECO:0007669"/>
    <property type="project" value="UniProtKB-UniPathway"/>
</dbReference>
<organism evidence="11">
    <name type="scientific">marine metagenome</name>
    <dbReference type="NCBI Taxonomy" id="408172"/>
    <lineage>
        <taxon>unclassified sequences</taxon>
        <taxon>metagenomes</taxon>
        <taxon>ecological metagenomes</taxon>
    </lineage>
</organism>
<comment type="function">
    <text evidence="1">Catalyzes the condensation of (S)-aspartate-beta-semialdehyde [(S)-ASA] and pyruvate to 4-hydroxy-tetrahydrodipicolinate (HTPA).</text>
</comment>
<name>A0A381UJ90_9ZZZZ</name>
<comment type="catalytic activity">
    <reaction evidence="10">
        <text>L-aspartate 4-semialdehyde + pyruvate = (2S,4S)-4-hydroxy-2,3,4,5-tetrahydrodipicolinate + H2O + H(+)</text>
        <dbReference type="Rhea" id="RHEA:34171"/>
        <dbReference type="ChEBI" id="CHEBI:15361"/>
        <dbReference type="ChEBI" id="CHEBI:15377"/>
        <dbReference type="ChEBI" id="CHEBI:15378"/>
        <dbReference type="ChEBI" id="CHEBI:67139"/>
        <dbReference type="ChEBI" id="CHEBI:537519"/>
        <dbReference type="EC" id="4.3.3.7"/>
    </reaction>
</comment>
<dbReference type="SUPFAM" id="SSF51569">
    <property type="entry name" value="Aldolase"/>
    <property type="match status" value="1"/>
</dbReference>